<evidence type="ECO:0000313" key="2">
    <source>
        <dbReference type="EMBL" id="KFB41856.1"/>
    </source>
</evidence>
<accession>A0A084VV62</accession>
<evidence type="ECO:0000313" key="4">
    <source>
        <dbReference type="Proteomes" id="UP000030765"/>
    </source>
</evidence>
<feature type="compositionally biased region" description="Low complexity" evidence="1">
    <location>
        <begin position="35"/>
        <end position="47"/>
    </location>
</feature>
<gene>
    <name evidence="2" type="ORF">ZHAS_00009699</name>
</gene>
<dbReference type="VEuPathDB" id="VectorBase:ASIS022779"/>
<evidence type="ECO:0000256" key="1">
    <source>
        <dbReference type="SAM" id="MobiDB-lite"/>
    </source>
</evidence>
<feature type="region of interest" description="Disordered" evidence="1">
    <location>
        <begin position="1"/>
        <end position="47"/>
    </location>
</feature>
<dbReference type="Proteomes" id="UP000030765">
    <property type="component" value="Unassembled WGS sequence"/>
</dbReference>
<proteinExistence type="predicted"/>
<feature type="compositionally biased region" description="Low complexity" evidence="1">
    <location>
        <begin position="1"/>
        <end position="26"/>
    </location>
</feature>
<keyword evidence="4" id="KW-1185">Reference proteome</keyword>
<protein>
    <submittedName>
        <fullName evidence="2 3">Uncharacterized protein</fullName>
    </submittedName>
</protein>
<dbReference type="VEuPathDB" id="VectorBase:ASIC009699"/>
<evidence type="ECO:0000313" key="3">
    <source>
        <dbReference type="EnsemblMetazoa" id="ASIC009699-PA"/>
    </source>
</evidence>
<dbReference type="EnsemblMetazoa" id="ASIC009699-RA">
    <property type="protein sequence ID" value="ASIC009699-PA"/>
    <property type="gene ID" value="ASIC009699"/>
</dbReference>
<dbReference type="STRING" id="74873.A0A084VV62"/>
<feature type="compositionally biased region" description="Low complexity" evidence="1">
    <location>
        <begin position="92"/>
        <end position="105"/>
    </location>
</feature>
<feature type="region of interest" description="Disordered" evidence="1">
    <location>
        <begin position="198"/>
        <end position="233"/>
    </location>
</feature>
<feature type="compositionally biased region" description="Low complexity" evidence="1">
    <location>
        <begin position="205"/>
        <end position="224"/>
    </location>
</feature>
<sequence>MPVISTYSSSGSSYISSSTSRYPKSSYSDRKYYPSLSSGINTSSTSSGLYRKGSYRYDLPLTSSSSSSGYRREDRESNSAHRTLSGTADIASSGSSKTSTSTSGRYSSVYGGYSSLGSSSLSRDFSHNRSSLKASNNNSYVSNLRHTALCGAELYERYSLSTFKPGPSFVDRAAQAAAAATNNTSSSGIAALKGSSPIVSSLEPSGNNNSSTSGKSSGNKVNSSQVKQCINSS</sequence>
<dbReference type="EMBL" id="ATLV01017156">
    <property type="status" value="NOT_ANNOTATED_CDS"/>
    <property type="molecule type" value="Genomic_DNA"/>
</dbReference>
<reference evidence="2 4" key="1">
    <citation type="journal article" date="2014" name="BMC Genomics">
        <title>Genome sequence of Anopheles sinensis provides insight into genetics basis of mosquito competence for malaria parasites.</title>
        <authorList>
            <person name="Zhou D."/>
            <person name="Zhang D."/>
            <person name="Ding G."/>
            <person name="Shi L."/>
            <person name="Hou Q."/>
            <person name="Ye Y."/>
            <person name="Xu Y."/>
            <person name="Zhou H."/>
            <person name="Xiong C."/>
            <person name="Li S."/>
            <person name="Yu J."/>
            <person name="Hong S."/>
            <person name="Yu X."/>
            <person name="Zou P."/>
            <person name="Chen C."/>
            <person name="Chang X."/>
            <person name="Wang W."/>
            <person name="Lv Y."/>
            <person name="Sun Y."/>
            <person name="Ma L."/>
            <person name="Shen B."/>
            <person name="Zhu C."/>
        </authorList>
    </citation>
    <scope>NUCLEOTIDE SEQUENCE [LARGE SCALE GENOMIC DNA]</scope>
</reference>
<reference evidence="3" key="2">
    <citation type="submission" date="2020-05" db="UniProtKB">
        <authorList>
            <consortium name="EnsemblMetazoa"/>
        </authorList>
    </citation>
    <scope>IDENTIFICATION</scope>
</reference>
<feature type="region of interest" description="Disordered" evidence="1">
    <location>
        <begin position="61"/>
        <end position="105"/>
    </location>
</feature>
<dbReference type="AlphaFoldDB" id="A0A084VV62"/>
<dbReference type="EMBL" id="KE525157">
    <property type="protein sequence ID" value="KFB41856.1"/>
    <property type="molecule type" value="Genomic_DNA"/>
</dbReference>
<feature type="compositionally biased region" description="Basic and acidic residues" evidence="1">
    <location>
        <begin position="70"/>
        <end position="79"/>
    </location>
</feature>
<name>A0A084VV62_ANOSI</name>
<organism evidence="2">
    <name type="scientific">Anopheles sinensis</name>
    <name type="common">Mosquito</name>
    <dbReference type="NCBI Taxonomy" id="74873"/>
    <lineage>
        <taxon>Eukaryota</taxon>
        <taxon>Metazoa</taxon>
        <taxon>Ecdysozoa</taxon>
        <taxon>Arthropoda</taxon>
        <taxon>Hexapoda</taxon>
        <taxon>Insecta</taxon>
        <taxon>Pterygota</taxon>
        <taxon>Neoptera</taxon>
        <taxon>Endopterygota</taxon>
        <taxon>Diptera</taxon>
        <taxon>Nematocera</taxon>
        <taxon>Culicoidea</taxon>
        <taxon>Culicidae</taxon>
        <taxon>Anophelinae</taxon>
        <taxon>Anopheles</taxon>
    </lineage>
</organism>